<dbReference type="Pfam" id="PF05154">
    <property type="entry name" value="TM2"/>
    <property type="match status" value="1"/>
</dbReference>
<evidence type="ECO:0000256" key="1">
    <source>
        <dbReference type="ARBA" id="ARBA00004141"/>
    </source>
</evidence>
<reference evidence="7 8" key="1">
    <citation type="submission" date="2024-09" db="EMBL/GenBank/DDBJ databases">
        <authorList>
            <person name="Sun Q."/>
            <person name="Mori K."/>
        </authorList>
    </citation>
    <scope>NUCLEOTIDE SEQUENCE [LARGE SCALE GENOMIC DNA]</scope>
    <source>
        <strain evidence="7 8">CCM 7759</strain>
    </source>
</reference>
<dbReference type="RefSeq" id="WP_377473022.1">
    <property type="nucleotide sequence ID" value="NZ_JBHLWN010000098.1"/>
</dbReference>
<evidence type="ECO:0000256" key="3">
    <source>
        <dbReference type="ARBA" id="ARBA00022989"/>
    </source>
</evidence>
<evidence type="ECO:0000256" key="5">
    <source>
        <dbReference type="SAM" id="Phobius"/>
    </source>
</evidence>
<organism evidence="7 8">
    <name type="scientific">Paenibacillus chartarius</name>
    <dbReference type="NCBI Taxonomy" id="747481"/>
    <lineage>
        <taxon>Bacteria</taxon>
        <taxon>Bacillati</taxon>
        <taxon>Bacillota</taxon>
        <taxon>Bacilli</taxon>
        <taxon>Bacillales</taxon>
        <taxon>Paenibacillaceae</taxon>
        <taxon>Paenibacillus</taxon>
    </lineage>
</organism>
<protein>
    <submittedName>
        <fullName evidence="7">TM2 domain-containing protein</fullName>
    </submittedName>
</protein>
<dbReference type="Proteomes" id="UP001589776">
    <property type="component" value="Unassembled WGS sequence"/>
</dbReference>
<sequence>MYTKNRITAAILALLLGGLGAHKFYLGKIGLGIVYLIFCWTWIPTIIGFIEGIIYLVNSDESFALKHDQGYAMSLRR</sequence>
<dbReference type="EMBL" id="JBHLWN010000098">
    <property type="protein sequence ID" value="MFC0215540.1"/>
    <property type="molecule type" value="Genomic_DNA"/>
</dbReference>
<proteinExistence type="predicted"/>
<dbReference type="InterPro" id="IPR007829">
    <property type="entry name" value="TM2"/>
</dbReference>
<name>A0ABV6DSA9_9BACL</name>
<evidence type="ECO:0000259" key="6">
    <source>
        <dbReference type="Pfam" id="PF05154"/>
    </source>
</evidence>
<evidence type="ECO:0000256" key="2">
    <source>
        <dbReference type="ARBA" id="ARBA00022692"/>
    </source>
</evidence>
<feature type="domain" description="TM2" evidence="6">
    <location>
        <begin position="4"/>
        <end position="53"/>
    </location>
</feature>
<comment type="subcellular location">
    <subcellularLocation>
        <location evidence="1">Membrane</location>
        <topology evidence="1">Multi-pass membrane protein</topology>
    </subcellularLocation>
</comment>
<comment type="caution">
    <text evidence="7">The sequence shown here is derived from an EMBL/GenBank/DDBJ whole genome shotgun (WGS) entry which is preliminary data.</text>
</comment>
<evidence type="ECO:0000313" key="7">
    <source>
        <dbReference type="EMBL" id="MFC0215540.1"/>
    </source>
</evidence>
<evidence type="ECO:0000313" key="8">
    <source>
        <dbReference type="Proteomes" id="UP001589776"/>
    </source>
</evidence>
<feature type="transmembrane region" description="Helical" evidence="5">
    <location>
        <begin position="33"/>
        <end position="57"/>
    </location>
</feature>
<keyword evidence="3 5" id="KW-1133">Transmembrane helix</keyword>
<gene>
    <name evidence="7" type="ORF">ACFFK0_24400</name>
</gene>
<keyword evidence="8" id="KW-1185">Reference proteome</keyword>
<keyword evidence="4 5" id="KW-0472">Membrane</keyword>
<keyword evidence="2 5" id="KW-0812">Transmembrane</keyword>
<evidence type="ECO:0000256" key="4">
    <source>
        <dbReference type="ARBA" id="ARBA00023136"/>
    </source>
</evidence>
<accession>A0ABV6DSA9</accession>